<keyword evidence="3" id="KW-1185">Reference proteome</keyword>
<feature type="transmembrane region" description="Helical" evidence="1">
    <location>
        <begin position="26"/>
        <end position="46"/>
    </location>
</feature>
<keyword evidence="1" id="KW-0472">Membrane</keyword>
<gene>
    <name evidence="2" type="ORF">GGQ96_000668</name>
</gene>
<dbReference type="RefSeq" id="WP_184111488.1">
    <property type="nucleotide sequence ID" value="NZ_JACHNY010000001.1"/>
</dbReference>
<organism evidence="2 3">
    <name type="scientific">Sphingomonas abaci</name>
    <dbReference type="NCBI Taxonomy" id="237611"/>
    <lineage>
        <taxon>Bacteria</taxon>
        <taxon>Pseudomonadati</taxon>
        <taxon>Pseudomonadota</taxon>
        <taxon>Alphaproteobacteria</taxon>
        <taxon>Sphingomonadales</taxon>
        <taxon>Sphingomonadaceae</taxon>
        <taxon>Sphingomonas</taxon>
    </lineage>
</organism>
<reference evidence="2 3" key="1">
    <citation type="submission" date="2020-08" db="EMBL/GenBank/DDBJ databases">
        <title>Genomic Encyclopedia of Type Strains, Phase IV (KMG-IV): sequencing the most valuable type-strain genomes for metagenomic binning, comparative biology and taxonomic classification.</title>
        <authorList>
            <person name="Goeker M."/>
        </authorList>
    </citation>
    <scope>NUCLEOTIDE SEQUENCE [LARGE SCALE GENOMIC DNA]</scope>
    <source>
        <strain evidence="2 3">DSM 15867</strain>
    </source>
</reference>
<feature type="transmembrane region" description="Helical" evidence="1">
    <location>
        <begin position="66"/>
        <end position="83"/>
    </location>
</feature>
<protein>
    <submittedName>
        <fullName evidence="2">Uncharacterized protein</fullName>
    </submittedName>
</protein>
<sequence>MTAPDPRSSPPPPERLPPLARTGRHLGLFLTGLGVGIILFAWTMPVDMAGPAGWYPVVALMQQRDALTIVGAAGLMLGLYLMLRRRTR</sequence>
<dbReference type="Proteomes" id="UP000574769">
    <property type="component" value="Unassembled WGS sequence"/>
</dbReference>
<dbReference type="AlphaFoldDB" id="A0A7W7EWI3"/>
<evidence type="ECO:0000256" key="1">
    <source>
        <dbReference type="SAM" id="Phobius"/>
    </source>
</evidence>
<accession>A0A7W7EWI3</accession>
<comment type="caution">
    <text evidence="2">The sequence shown here is derived from an EMBL/GenBank/DDBJ whole genome shotgun (WGS) entry which is preliminary data.</text>
</comment>
<evidence type="ECO:0000313" key="2">
    <source>
        <dbReference type="EMBL" id="MBB4616562.1"/>
    </source>
</evidence>
<keyword evidence="1" id="KW-0812">Transmembrane</keyword>
<proteinExistence type="predicted"/>
<evidence type="ECO:0000313" key="3">
    <source>
        <dbReference type="Proteomes" id="UP000574769"/>
    </source>
</evidence>
<dbReference type="EMBL" id="JACHNY010000001">
    <property type="protein sequence ID" value="MBB4616562.1"/>
    <property type="molecule type" value="Genomic_DNA"/>
</dbReference>
<keyword evidence="1" id="KW-1133">Transmembrane helix</keyword>
<name>A0A7W7EWI3_9SPHN</name>